<proteinExistence type="predicted"/>
<dbReference type="Proteomes" id="UP001233999">
    <property type="component" value="Unassembled WGS sequence"/>
</dbReference>
<feature type="chain" id="PRO_5042264283" evidence="1">
    <location>
        <begin position="16"/>
        <end position="93"/>
    </location>
</feature>
<evidence type="ECO:0000313" key="2">
    <source>
        <dbReference type="EMBL" id="KAJ9600364.1"/>
    </source>
</evidence>
<keyword evidence="3" id="KW-1185">Reference proteome</keyword>
<sequence length="93" mass="10485">MFILICSLLVSATAAEVVEELDFAFEGMSNCEGYDSNKFRMEDLEMEQIDQHKISMSGVLVMEEEVTNTLVLKMILSKCPSKAEKRIMRALSS</sequence>
<protein>
    <submittedName>
        <fullName evidence="2">Uncharacterized protein</fullName>
    </submittedName>
</protein>
<gene>
    <name evidence="2" type="ORF">L9F63_009334</name>
</gene>
<organism evidence="2 3">
    <name type="scientific">Diploptera punctata</name>
    <name type="common">Pacific beetle cockroach</name>
    <dbReference type="NCBI Taxonomy" id="6984"/>
    <lineage>
        <taxon>Eukaryota</taxon>
        <taxon>Metazoa</taxon>
        <taxon>Ecdysozoa</taxon>
        <taxon>Arthropoda</taxon>
        <taxon>Hexapoda</taxon>
        <taxon>Insecta</taxon>
        <taxon>Pterygota</taxon>
        <taxon>Neoptera</taxon>
        <taxon>Polyneoptera</taxon>
        <taxon>Dictyoptera</taxon>
        <taxon>Blattodea</taxon>
        <taxon>Blaberoidea</taxon>
        <taxon>Blaberidae</taxon>
        <taxon>Diplopterinae</taxon>
        <taxon>Diploptera</taxon>
    </lineage>
</organism>
<evidence type="ECO:0000256" key="1">
    <source>
        <dbReference type="SAM" id="SignalP"/>
    </source>
</evidence>
<dbReference type="EMBL" id="JASPKZ010000425">
    <property type="protein sequence ID" value="KAJ9600364.1"/>
    <property type="molecule type" value="Genomic_DNA"/>
</dbReference>
<dbReference type="AlphaFoldDB" id="A0AAD8AJS5"/>
<reference evidence="2" key="1">
    <citation type="journal article" date="2023" name="IScience">
        <title>Live-bearing cockroach genome reveals convergent evolutionary mechanisms linked to viviparity in insects and beyond.</title>
        <authorList>
            <person name="Fouks B."/>
            <person name="Harrison M.C."/>
            <person name="Mikhailova A.A."/>
            <person name="Marchal E."/>
            <person name="English S."/>
            <person name="Carruthers M."/>
            <person name="Jennings E.C."/>
            <person name="Chiamaka E.L."/>
            <person name="Frigard R.A."/>
            <person name="Pippel M."/>
            <person name="Attardo G.M."/>
            <person name="Benoit J.B."/>
            <person name="Bornberg-Bauer E."/>
            <person name="Tobe S.S."/>
        </authorList>
    </citation>
    <scope>NUCLEOTIDE SEQUENCE</scope>
    <source>
        <strain evidence="2">Stay&amp;Tobe</strain>
    </source>
</reference>
<feature type="signal peptide" evidence="1">
    <location>
        <begin position="1"/>
        <end position="15"/>
    </location>
</feature>
<name>A0AAD8AJS5_DIPPU</name>
<comment type="caution">
    <text evidence="2">The sequence shown here is derived from an EMBL/GenBank/DDBJ whole genome shotgun (WGS) entry which is preliminary data.</text>
</comment>
<reference evidence="2" key="2">
    <citation type="submission" date="2023-05" db="EMBL/GenBank/DDBJ databases">
        <authorList>
            <person name="Fouks B."/>
        </authorList>
    </citation>
    <scope>NUCLEOTIDE SEQUENCE</scope>
    <source>
        <strain evidence="2">Stay&amp;Tobe</strain>
        <tissue evidence="2">Testes</tissue>
    </source>
</reference>
<evidence type="ECO:0000313" key="3">
    <source>
        <dbReference type="Proteomes" id="UP001233999"/>
    </source>
</evidence>
<keyword evidence="1" id="KW-0732">Signal</keyword>
<accession>A0AAD8AJS5</accession>